<dbReference type="PANTHER" id="PTHR10584">
    <property type="entry name" value="SUGAR KINASE"/>
    <property type="match status" value="1"/>
</dbReference>
<sequence length="322" mass="35796">MQHNKLLVVGELNVDLLLNHIEGFPKIATEIIAHDMNLILGSSSAIMAANCAALGASTTFCGKVGSDFFGSFIVEELQQKRVDTRYVTVSETHQSGITVIMNYDQERANVTYCGAMETLTQEDLPWNEMSNFTHMHLSNFFIQKGLREGIDSLFKRVKKMGLTTSLDLQWDPQNKWDFDYEACLPFVDVFMPNEAELLALTKVENLEEAIAIVTPYTNTLIVKRGQKGSIGVNGSYRCEKPAFLHNNYVDSIGAGDSFNSGFIKKFMDGATLEVCMEFGNLMGALNTTAAGGTAAFVDSERIKDSIQTIFDIDLTQYDEIKR</sequence>
<comment type="caution">
    <text evidence="4">The sequence shown here is derived from an EMBL/GenBank/DDBJ whole genome shotgun (WGS) entry which is preliminary data.</text>
</comment>
<dbReference type="InterPro" id="IPR002173">
    <property type="entry name" value="Carboh/pur_kinase_PfkB_CS"/>
</dbReference>
<dbReference type="Proteomes" id="UP000005938">
    <property type="component" value="Unassembled WGS sequence"/>
</dbReference>
<evidence type="ECO:0000259" key="3">
    <source>
        <dbReference type="Pfam" id="PF00294"/>
    </source>
</evidence>
<proteinExistence type="predicted"/>
<dbReference type="InterPro" id="IPR011611">
    <property type="entry name" value="PfkB_dom"/>
</dbReference>
<gene>
    <name evidence="4" type="ORF">W5A_02540</name>
</gene>
<dbReference type="OrthoDB" id="9813569at2"/>
<keyword evidence="1" id="KW-0808">Transferase</keyword>
<dbReference type="eggNOG" id="COG0524">
    <property type="taxonomic scope" value="Bacteria"/>
</dbReference>
<evidence type="ECO:0000313" key="4">
    <source>
        <dbReference type="EMBL" id="EID76865.1"/>
    </source>
</evidence>
<keyword evidence="5" id="KW-1185">Reference proteome</keyword>
<dbReference type="InterPro" id="IPR029056">
    <property type="entry name" value="Ribokinase-like"/>
</dbReference>
<organism evidence="4 5">
    <name type="scientific">Imtechella halotolerans K1</name>
    <dbReference type="NCBI Taxonomy" id="946077"/>
    <lineage>
        <taxon>Bacteria</taxon>
        <taxon>Pseudomonadati</taxon>
        <taxon>Bacteroidota</taxon>
        <taxon>Flavobacteriia</taxon>
        <taxon>Flavobacteriales</taxon>
        <taxon>Flavobacteriaceae</taxon>
        <taxon>Imtechella</taxon>
    </lineage>
</organism>
<evidence type="ECO:0000313" key="5">
    <source>
        <dbReference type="Proteomes" id="UP000005938"/>
    </source>
</evidence>
<accession>I0WKE9</accession>
<dbReference type="CDD" id="cd01166">
    <property type="entry name" value="KdgK"/>
    <property type="match status" value="1"/>
</dbReference>
<dbReference type="PATRIC" id="fig|946077.3.peg.516"/>
<dbReference type="PANTHER" id="PTHR10584:SF166">
    <property type="entry name" value="RIBOKINASE"/>
    <property type="match status" value="1"/>
</dbReference>
<dbReference type="GO" id="GO:0005829">
    <property type="term" value="C:cytosol"/>
    <property type="evidence" value="ECO:0007669"/>
    <property type="project" value="TreeGrafter"/>
</dbReference>
<evidence type="ECO:0000256" key="2">
    <source>
        <dbReference type="ARBA" id="ARBA00022777"/>
    </source>
</evidence>
<dbReference type="STRING" id="946077.W5A_02540"/>
<name>I0WKE9_9FLAO</name>
<evidence type="ECO:0000256" key="1">
    <source>
        <dbReference type="ARBA" id="ARBA00022679"/>
    </source>
</evidence>
<dbReference type="RefSeq" id="WP_008237067.1">
    <property type="nucleotide sequence ID" value="NZ_AJJU01000002.1"/>
</dbReference>
<keyword evidence="2" id="KW-0418">Kinase</keyword>
<protein>
    <submittedName>
        <fullName evidence="4">PfkB domain-containing protein</fullName>
    </submittedName>
</protein>
<dbReference type="EMBL" id="AJJU01000002">
    <property type="protein sequence ID" value="EID76865.1"/>
    <property type="molecule type" value="Genomic_DNA"/>
</dbReference>
<dbReference type="Gene3D" id="3.40.1190.20">
    <property type="match status" value="1"/>
</dbReference>
<dbReference type="PROSITE" id="PS00584">
    <property type="entry name" value="PFKB_KINASES_2"/>
    <property type="match status" value="1"/>
</dbReference>
<feature type="domain" description="Carbohydrate kinase PfkB" evidence="3">
    <location>
        <begin position="5"/>
        <end position="294"/>
    </location>
</feature>
<dbReference type="Pfam" id="PF00294">
    <property type="entry name" value="PfkB"/>
    <property type="match status" value="1"/>
</dbReference>
<dbReference type="SUPFAM" id="SSF53613">
    <property type="entry name" value="Ribokinase-like"/>
    <property type="match status" value="1"/>
</dbReference>
<reference evidence="4 5" key="1">
    <citation type="journal article" date="2012" name="J. Bacteriol.">
        <title>Genome Sequence of the Halotolerant Bacterium Imtechella halotolerans K1T.</title>
        <authorList>
            <person name="Kumar S."/>
            <person name="Vikram S."/>
            <person name="Subramanian S."/>
            <person name="Raghava G.P."/>
            <person name="Pinnaka A.K."/>
        </authorList>
    </citation>
    <scope>NUCLEOTIDE SEQUENCE [LARGE SCALE GENOMIC DNA]</scope>
    <source>
        <strain evidence="4 5">K1</strain>
    </source>
</reference>
<dbReference type="GO" id="GO:0016301">
    <property type="term" value="F:kinase activity"/>
    <property type="evidence" value="ECO:0007669"/>
    <property type="project" value="UniProtKB-KW"/>
</dbReference>
<dbReference type="AlphaFoldDB" id="I0WKE9"/>